<name>A0A1U7LSK5_NEOID</name>
<dbReference type="EMBL" id="LXFE01000349">
    <property type="protein sequence ID" value="OLL25609.1"/>
    <property type="molecule type" value="Genomic_DNA"/>
</dbReference>
<evidence type="ECO:0000313" key="2">
    <source>
        <dbReference type="Proteomes" id="UP000186594"/>
    </source>
</evidence>
<protein>
    <submittedName>
        <fullName evidence="1">Uncharacterized protein</fullName>
    </submittedName>
</protein>
<keyword evidence="2" id="KW-1185">Reference proteome</keyword>
<accession>A0A1U7LSK5</accession>
<organism evidence="1 2">
    <name type="scientific">Neolecta irregularis (strain DAH-3)</name>
    <dbReference type="NCBI Taxonomy" id="1198029"/>
    <lineage>
        <taxon>Eukaryota</taxon>
        <taxon>Fungi</taxon>
        <taxon>Dikarya</taxon>
        <taxon>Ascomycota</taxon>
        <taxon>Taphrinomycotina</taxon>
        <taxon>Neolectales</taxon>
        <taxon>Neolectaceae</taxon>
        <taxon>Neolecta</taxon>
    </lineage>
</organism>
<comment type="caution">
    <text evidence="1">The sequence shown here is derived from an EMBL/GenBank/DDBJ whole genome shotgun (WGS) entry which is preliminary data.</text>
</comment>
<evidence type="ECO:0000313" key="1">
    <source>
        <dbReference type="EMBL" id="OLL25609.1"/>
    </source>
</evidence>
<sequence>MSSIKRERSSISGILSQLSCVDAPNREKCLALRVQNVPKENALHPASVQPGYSAENSKSTLSYPIWKRLSLVSMGAEHHGMIRTRKLAVPISSLTQLDLVTVVHGLTSNDKGSPGSSQTLSSCSGPTWTFSHLDLLSRLDNFPDVQSFKDLRETEKTFVDHLVFCKIVALELDLPILQAVCQLLDIHIKLEKVQPRIADPNLPEETRSNTG</sequence>
<dbReference type="AlphaFoldDB" id="A0A1U7LSK5"/>
<reference evidence="1 2" key="1">
    <citation type="submission" date="2016-04" db="EMBL/GenBank/DDBJ databases">
        <title>Evolutionary innovation and constraint leading to complex multicellularity in the Ascomycota.</title>
        <authorList>
            <person name="Cisse O."/>
            <person name="Nguyen A."/>
            <person name="Hewitt D.A."/>
            <person name="Jedd G."/>
            <person name="Stajich J.E."/>
        </authorList>
    </citation>
    <scope>NUCLEOTIDE SEQUENCE [LARGE SCALE GENOMIC DNA]</scope>
    <source>
        <strain evidence="1 2">DAH-3</strain>
    </source>
</reference>
<proteinExistence type="predicted"/>
<gene>
    <name evidence="1" type="ORF">NEOLI_004061</name>
</gene>
<dbReference type="Proteomes" id="UP000186594">
    <property type="component" value="Unassembled WGS sequence"/>
</dbReference>